<dbReference type="InterPro" id="IPR029058">
    <property type="entry name" value="AB_hydrolase_fold"/>
</dbReference>
<dbReference type="InterPro" id="IPR050955">
    <property type="entry name" value="Plant_Biomass_Hydrol_Est"/>
</dbReference>
<dbReference type="KEGG" id="pcon:B0A89_04760"/>
<dbReference type="Gene3D" id="3.40.50.1820">
    <property type="entry name" value="alpha/beta hydrolase"/>
    <property type="match status" value="1"/>
</dbReference>
<evidence type="ECO:0000256" key="3">
    <source>
        <dbReference type="SAM" id="MobiDB-lite"/>
    </source>
</evidence>
<evidence type="ECO:0000256" key="1">
    <source>
        <dbReference type="ARBA" id="ARBA00022729"/>
    </source>
</evidence>
<name>A0A1W6D0Q8_9RHOB</name>
<keyword evidence="2" id="KW-0378">Hydrolase</keyword>
<protein>
    <recommendedName>
        <fullName evidence="6">Esterase</fullName>
    </recommendedName>
</protein>
<keyword evidence="5" id="KW-1185">Reference proteome</keyword>
<dbReference type="Proteomes" id="UP000193017">
    <property type="component" value="Chromosome"/>
</dbReference>
<dbReference type="SUPFAM" id="SSF53474">
    <property type="entry name" value="alpha/beta-Hydrolases"/>
    <property type="match status" value="1"/>
</dbReference>
<sequence length="397" mass="40627">MDRPIASAMRRALEHTRAGDPAAATRAIQDALGNAGRSPARQAASKAAPPSAILPPPAALPPPAGAARPAPHPGPAIEGSARRVAPHDAPAAKGLRMRMGEAVDLLRQGAAARLSPGTAQPAARPDLPQGARWERLRFAAAAGARDYRLFVPALADARPAGLVLMLHGCTQGPEDFAAGTRILDHAQRAGLIVVLPEQTRGDNAQGCWNWFRPGDQAGTGGEAALLAELALDTARAHGVPQDRIFAAGLSAGGAMAAILGAERPDVFSAIAVHSGLPAGAARDVAGAFAAMRSGGAAGRPIRARSISFHGTADATVAPANGRAVFASATGRKGADRSGMTGRPWRVTRKADAQGRPAAEHWEIDGLGHAWSGGDPRGSYADPQGPDATAQMVRFFLA</sequence>
<evidence type="ECO:0008006" key="6">
    <source>
        <dbReference type="Google" id="ProtNLM"/>
    </source>
</evidence>
<gene>
    <name evidence="4" type="ORF">B0A89_04760</name>
</gene>
<organism evidence="4 5">
    <name type="scientific">Paracoccus contaminans</name>
    <dbReference type="NCBI Taxonomy" id="1945662"/>
    <lineage>
        <taxon>Bacteria</taxon>
        <taxon>Pseudomonadati</taxon>
        <taxon>Pseudomonadota</taxon>
        <taxon>Alphaproteobacteria</taxon>
        <taxon>Rhodobacterales</taxon>
        <taxon>Paracoccaceae</taxon>
        <taxon>Paracoccus</taxon>
    </lineage>
</organism>
<dbReference type="EMBL" id="CP020612">
    <property type="protein sequence ID" value="ARJ70721.1"/>
    <property type="molecule type" value="Genomic_DNA"/>
</dbReference>
<feature type="compositionally biased region" description="Pro residues" evidence="3">
    <location>
        <begin position="52"/>
        <end position="74"/>
    </location>
</feature>
<evidence type="ECO:0000313" key="4">
    <source>
        <dbReference type="EMBL" id="ARJ70721.1"/>
    </source>
</evidence>
<dbReference type="GO" id="GO:0005576">
    <property type="term" value="C:extracellular region"/>
    <property type="evidence" value="ECO:0007669"/>
    <property type="project" value="InterPro"/>
</dbReference>
<dbReference type="GO" id="GO:0016787">
    <property type="term" value="F:hydrolase activity"/>
    <property type="evidence" value="ECO:0007669"/>
    <property type="project" value="UniProtKB-KW"/>
</dbReference>
<dbReference type="PANTHER" id="PTHR43037">
    <property type="entry name" value="UNNAMED PRODUCT-RELATED"/>
    <property type="match status" value="1"/>
</dbReference>
<proteinExistence type="predicted"/>
<dbReference type="InterPro" id="IPR010126">
    <property type="entry name" value="Esterase_phb"/>
</dbReference>
<dbReference type="PANTHER" id="PTHR43037:SF1">
    <property type="entry name" value="BLL1128 PROTEIN"/>
    <property type="match status" value="1"/>
</dbReference>
<accession>A0A1W6D0Q8</accession>
<reference evidence="4 5" key="1">
    <citation type="submission" date="2017-03" db="EMBL/GenBank/DDBJ databases">
        <title>Genome sequence of Paracoccus contaminans isolated from a water microcosm.</title>
        <authorList>
            <person name="Aurass P."/>
            <person name="Karste S."/>
            <person name="Trost E."/>
            <person name="Glaeser S.P."/>
            <person name="Kaempfer P."/>
            <person name="Flieger A."/>
        </authorList>
    </citation>
    <scope>NUCLEOTIDE SEQUENCE [LARGE SCALE GENOMIC DNA]</scope>
    <source>
        <strain evidence="5">RKI 16-01929T\LMG 29738T\CCM 8701T\CIP 111112T</strain>
    </source>
</reference>
<dbReference type="NCBIfam" id="TIGR01840">
    <property type="entry name" value="esterase_phb"/>
    <property type="match status" value="1"/>
</dbReference>
<evidence type="ECO:0000313" key="5">
    <source>
        <dbReference type="Proteomes" id="UP000193017"/>
    </source>
</evidence>
<dbReference type="AlphaFoldDB" id="A0A1W6D0Q8"/>
<dbReference type="Pfam" id="PF10503">
    <property type="entry name" value="Esterase_PHB"/>
    <property type="match status" value="1"/>
</dbReference>
<dbReference type="STRING" id="1945662.B0A89_04760"/>
<dbReference type="OrthoDB" id="9767239at2"/>
<feature type="region of interest" description="Disordered" evidence="3">
    <location>
        <begin position="1"/>
        <end position="88"/>
    </location>
</feature>
<evidence type="ECO:0000256" key="2">
    <source>
        <dbReference type="ARBA" id="ARBA00022801"/>
    </source>
</evidence>
<feature type="compositionally biased region" description="Low complexity" evidence="3">
    <location>
        <begin position="39"/>
        <end position="51"/>
    </location>
</feature>
<keyword evidence="1" id="KW-0732">Signal</keyword>
<feature type="region of interest" description="Disordered" evidence="3">
    <location>
        <begin position="365"/>
        <end position="385"/>
    </location>
</feature>